<sequence>MTPRPLFSVLHDLLDHDRDVRLGELLDAAGEQSYGLLILLLALPSLVPALNTGLAPVGGAAVMAIGYQLGKGVPHPWVPQRILALPIHKGAVKHALARLEGLLLRWSSRTAERHPLSRRWMGAALVWTGFLLALPVPLPFANIIPAAVLCLLGAAVMEQRQDWAWAATFASLGTTLYFALSANLAFRIAKAIRGLVN</sequence>
<feature type="transmembrane region" description="Helical" evidence="1">
    <location>
        <begin position="163"/>
        <end position="186"/>
    </location>
</feature>
<name>A0AA48KDA0_9BACT</name>
<feature type="transmembrane region" description="Helical" evidence="1">
    <location>
        <begin position="34"/>
        <end position="67"/>
    </location>
</feature>
<keyword evidence="1" id="KW-0472">Membrane</keyword>
<dbReference type="PANTHER" id="PTHR41795">
    <property type="entry name" value="EXOPOLYSACCHARIDE SYNTHESIS PROTEIN"/>
    <property type="match status" value="1"/>
</dbReference>
<dbReference type="EMBL" id="AP027080">
    <property type="protein sequence ID" value="BDU74288.1"/>
    <property type="molecule type" value="Genomic_DNA"/>
</dbReference>
<gene>
    <name evidence="2" type="primary">exoD</name>
    <name evidence="2" type="ORF">METEAL_34620</name>
</gene>
<dbReference type="RefSeq" id="WP_316412962.1">
    <property type="nucleotide sequence ID" value="NZ_AP027080.1"/>
</dbReference>
<dbReference type="KEGG" id="msil:METEAL_34620"/>
<evidence type="ECO:0000256" key="1">
    <source>
        <dbReference type="SAM" id="Phobius"/>
    </source>
</evidence>
<keyword evidence="1" id="KW-1133">Transmembrane helix</keyword>
<dbReference type="PANTHER" id="PTHR41795:SF1">
    <property type="entry name" value="EXOPOLYSACCHARIDE SYNTHESIS PROTEIN"/>
    <property type="match status" value="1"/>
</dbReference>
<keyword evidence="3" id="KW-1185">Reference proteome</keyword>
<dbReference type="AlphaFoldDB" id="A0AA48KDA0"/>
<reference evidence="3" key="1">
    <citation type="journal article" date="2023" name="Int. J. Syst. Evol. Microbiol.">
        <title>Mesoterricola silvestris gen. nov., sp. nov., Mesoterricola sediminis sp. nov., Geothrix oryzae sp. nov., Geothrix edaphica sp. nov., Geothrix rubra sp. nov., and Geothrix limicola sp. nov., six novel members of Acidobacteriota isolated from soils.</title>
        <authorList>
            <person name="Itoh H."/>
            <person name="Sugisawa Y."/>
            <person name="Mise K."/>
            <person name="Xu Z."/>
            <person name="Kuniyasu M."/>
            <person name="Ushijima N."/>
            <person name="Kawano K."/>
            <person name="Kobayashi E."/>
            <person name="Shiratori Y."/>
            <person name="Masuda Y."/>
            <person name="Senoo K."/>
        </authorList>
    </citation>
    <scope>NUCLEOTIDE SEQUENCE [LARGE SCALE GENOMIC DNA]</scope>
    <source>
        <strain evidence="3">W79</strain>
    </source>
</reference>
<evidence type="ECO:0000313" key="3">
    <source>
        <dbReference type="Proteomes" id="UP001238179"/>
    </source>
</evidence>
<protein>
    <submittedName>
        <fullName evidence="2">Protein exod</fullName>
    </submittedName>
</protein>
<dbReference type="InterPro" id="IPR010331">
    <property type="entry name" value="ExoD"/>
</dbReference>
<dbReference type="PIRSF" id="PIRSF033239">
    <property type="entry name" value="ExoD"/>
    <property type="match status" value="1"/>
</dbReference>
<feature type="transmembrane region" description="Helical" evidence="1">
    <location>
        <begin position="124"/>
        <end position="157"/>
    </location>
</feature>
<evidence type="ECO:0000313" key="2">
    <source>
        <dbReference type="EMBL" id="BDU74288.1"/>
    </source>
</evidence>
<keyword evidence="1" id="KW-0812">Transmembrane</keyword>
<organism evidence="2 3">
    <name type="scientific">Mesoterricola silvestris</name>
    <dbReference type="NCBI Taxonomy" id="2927979"/>
    <lineage>
        <taxon>Bacteria</taxon>
        <taxon>Pseudomonadati</taxon>
        <taxon>Acidobacteriota</taxon>
        <taxon>Holophagae</taxon>
        <taxon>Holophagales</taxon>
        <taxon>Holophagaceae</taxon>
        <taxon>Mesoterricola</taxon>
    </lineage>
</organism>
<dbReference type="Pfam" id="PF06055">
    <property type="entry name" value="ExoD"/>
    <property type="match status" value="1"/>
</dbReference>
<accession>A0AA48KDA0</accession>
<proteinExistence type="predicted"/>
<dbReference type="Proteomes" id="UP001238179">
    <property type="component" value="Chromosome"/>
</dbReference>